<comment type="caution">
    <text evidence="1">The sequence shown here is derived from an EMBL/GenBank/DDBJ whole genome shotgun (WGS) entry which is preliminary data.</text>
</comment>
<sequence length="236" mass="26135">MRTRTGTGPAVAMTTVAVMAAAGVTTTPVARAEESPTEERLVARADVDGDGRRDSVIQTTSWPVDGTRAHTTLTVKGSAGRTSSVRLGLEVHPEFDTPWVGVGIVDGKPGADIAIDITDDEVERFRVFTWRSGRLVSLSPPESQRGHRTAVWRAMDGEQPGGYRFFTVRGVRHVERLVGSDVRDHPRREFRAVLTTYRWSKNTWVPVKTRRTTMPATEKAIRPWAPFTGTGMRLPW</sequence>
<dbReference type="Proteomes" id="UP000004367">
    <property type="component" value="Unassembled WGS sequence"/>
</dbReference>
<dbReference type="AlphaFoldDB" id="H5URC5"/>
<gene>
    <name evidence="1" type="ORF">MOPEL_069_00380</name>
</gene>
<accession>H5URC5</accession>
<organism evidence="1 2">
    <name type="scientific">Mobilicoccus pelagius NBRC 104925</name>
    <dbReference type="NCBI Taxonomy" id="1089455"/>
    <lineage>
        <taxon>Bacteria</taxon>
        <taxon>Bacillati</taxon>
        <taxon>Actinomycetota</taxon>
        <taxon>Actinomycetes</taxon>
        <taxon>Micrococcales</taxon>
        <taxon>Dermatophilaceae</taxon>
        <taxon>Mobilicoccus</taxon>
    </lineage>
</organism>
<evidence type="ECO:0000313" key="1">
    <source>
        <dbReference type="EMBL" id="GAB48283.1"/>
    </source>
</evidence>
<reference evidence="1 2" key="1">
    <citation type="submission" date="2012-02" db="EMBL/GenBank/DDBJ databases">
        <title>Whole genome shotgun sequence of Mobilicoccus pelagius NBRC 104925.</title>
        <authorList>
            <person name="Yoshida Y."/>
            <person name="Hosoyama A."/>
            <person name="Tsuchikane K."/>
            <person name="Katsumata H."/>
            <person name="Yamazaki S."/>
            <person name="Fujita N."/>
        </authorList>
    </citation>
    <scope>NUCLEOTIDE SEQUENCE [LARGE SCALE GENOMIC DNA]</scope>
    <source>
        <strain evidence="1 2">NBRC 104925</strain>
    </source>
</reference>
<evidence type="ECO:0000313" key="2">
    <source>
        <dbReference type="Proteomes" id="UP000004367"/>
    </source>
</evidence>
<dbReference type="EMBL" id="BAFE01000049">
    <property type="protein sequence ID" value="GAB48283.1"/>
    <property type="molecule type" value="Genomic_DNA"/>
</dbReference>
<name>H5URC5_9MICO</name>
<keyword evidence="2" id="KW-1185">Reference proteome</keyword>
<proteinExistence type="predicted"/>
<protein>
    <submittedName>
        <fullName evidence="1">Uncharacterized protein</fullName>
    </submittedName>
</protein>